<reference evidence="1" key="1">
    <citation type="journal article" date="2019" name="bioRxiv">
        <title>The Genome of the Zebra Mussel, Dreissena polymorpha: A Resource for Invasive Species Research.</title>
        <authorList>
            <person name="McCartney M.A."/>
            <person name="Auch B."/>
            <person name="Kono T."/>
            <person name="Mallez S."/>
            <person name="Zhang Y."/>
            <person name="Obille A."/>
            <person name="Becker A."/>
            <person name="Abrahante J.E."/>
            <person name="Garbe J."/>
            <person name="Badalamenti J.P."/>
            <person name="Herman A."/>
            <person name="Mangelson H."/>
            <person name="Liachko I."/>
            <person name="Sullivan S."/>
            <person name="Sone E.D."/>
            <person name="Koren S."/>
            <person name="Silverstein K.A.T."/>
            <person name="Beckman K.B."/>
            <person name="Gohl D.M."/>
        </authorList>
    </citation>
    <scope>NUCLEOTIDE SEQUENCE</scope>
    <source>
        <strain evidence="1">Duluth1</strain>
        <tissue evidence="1">Whole animal</tissue>
    </source>
</reference>
<comment type="caution">
    <text evidence="1">The sequence shown here is derived from an EMBL/GenBank/DDBJ whole genome shotgun (WGS) entry which is preliminary data.</text>
</comment>
<dbReference type="AlphaFoldDB" id="A0A9D4RTH9"/>
<reference evidence="1" key="2">
    <citation type="submission" date="2020-11" db="EMBL/GenBank/DDBJ databases">
        <authorList>
            <person name="McCartney M.A."/>
            <person name="Auch B."/>
            <person name="Kono T."/>
            <person name="Mallez S."/>
            <person name="Becker A."/>
            <person name="Gohl D.M."/>
            <person name="Silverstein K.A.T."/>
            <person name="Koren S."/>
            <person name="Bechman K.B."/>
            <person name="Herman A."/>
            <person name="Abrahante J.E."/>
            <person name="Garbe J."/>
        </authorList>
    </citation>
    <scope>NUCLEOTIDE SEQUENCE</scope>
    <source>
        <strain evidence="1">Duluth1</strain>
        <tissue evidence="1">Whole animal</tissue>
    </source>
</reference>
<dbReference type="Proteomes" id="UP000828390">
    <property type="component" value="Unassembled WGS sequence"/>
</dbReference>
<evidence type="ECO:0000313" key="1">
    <source>
        <dbReference type="EMBL" id="KAH3878143.1"/>
    </source>
</evidence>
<dbReference type="EMBL" id="JAIWYP010000001">
    <property type="protein sequence ID" value="KAH3878143.1"/>
    <property type="molecule type" value="Genomic_DNA"/>
</dbReference>
<name>A0A9D4RTH9_DREPO</name>
<organism evidence="1 2">
    <name type="scientific">Dreissena polymorpha</name>
    <name type="common">Zebra mussel</name>
    <name type="synonym">Mytilus polymorpha</name>
    <dbReference type="NCBI Taxonomy" id="45954"/>
    <lineage>
        <taxon>Eukaryota</taxon>
        <taxon>Metazoa</taxon>
        <taxon>Spiralia</taxon>
        <taxon>Lophotrochozoa</taxon>
        <taxon>Mollusca</taxon>
        <taxon>Bivalvia</taxon>
        <taxon>Autobranchia</taxon>
        <taxon>Heteroconchia</taxon>
        <taxon>Euheterodonta</taxon>
        <taxon>Imparidentia</taxon>
        <taxon>Neoheterodontei</taxon>
        <taxon>Myida</taxon>
        <taxon>Dreissenoidea</taxon>
        <taxon>Dreissenidae</taxon>
        <taxon>Dreissena</taxon>
    </lineage>
</organism>
<evidence type="ECO:0000313" key="2">
    <source>
        <dbReference type="Proteomes" id="UP000828390"/>
    </source>
</evidence>
<proteinExistence type="predicted"/>
<gene>
    <name evidence="1" type="ORF">DPMN_002027</name>
</gene>
<accession>A0A9D4RTH9</accession>
<protein>
    <submittedName>
        <fullName evidence="1">Uncharacterized protein</fullName>
    </submittedName>
</protein>
<sequence>MTEFEPLTLDDLRKCTTHLVEFYSDDIKASFVDEFVQFKAILEAAQDRTITHMSALLKLDGGQLQKTFPNVAIAVGIYFTIPANNCQGKMSFFNIITREILYMEHHE</sequence>
<keyword evidence="2" id="KW-1185">Reference proteome</keyword>